<dbReference type="Gene3D" id="1.10.3720.10">
    <property type="entry name" value="MetI-like"/>
    <property type="match status" value="1"/>
</dbReference>
<dbReference type="RefSeq" id="WP_208095939.1">
    <property type="nucleotide sequence ID" value="NZ_JAGDYM010000004.1"/>
</dbReference>
<dbReference type="InterPro" id="IPR000515">
    <property type="entry name" value="MetI-like"/>
</dbReference>
<dbReference type="PROSITE" id="PS50928">
    <property type="entry name" value="ABC_TM1"/>
    <property type="match status" value="1"/>
</dbReference>
<feature type="transmembrane region" description="Helical" evidence="8">
    <location>
        <begin position="133"/>
        <end position="156"/>
    </location>
</feature>
<evidence type="ECO:0000313" key="11">
    <source>
        <dbReference type="Proteomes" id="UP000664382"/>
    </source>
</evidence>
<dbReference type="Pfam" id="PF00528">
    <property type="entry name" value="BPD_transp_1"/>
    <property type="match status" value="1"/>
</dbReference>
<sequence>MSRIRLRWVLLGAFAALVAAYLMLPTLIVIPMSLNDSSVLGVFAETWSLRWFEEILTDRSWGATALVSLQVAVGTLILATSVGTAAALGLQRVSARWRLPITAVIVSPMIIPPVIIGIGTYVLFLRWYLDGSVLGLILAHSVLALPFVVVTVTATLSQLDPVYERAAASLGASPWTRFRRVTLPLIAPGMFAGALFAFVMSWDEVVVSIFLTDAQTRTLPVFMWTQVRTQLTPALAAVGVFLTVLSIVALVSMRRLQKGND</sequence>
<evidence type="ECO:0000259" key="9">
    <source>
        <dbReference type="PROSITE" id="PS50928"/>
    </source>
</evidence>
<dbReference type="Proteomes" id="UP000664382">
    <property type="component" value="Unassembled WGS sequence"/>
</dbReference>
<dbReference type="CDD" id="cd06261">
    <property type="entry name" value="TM_PBP2"/>
    <property type="match status" value="1"/>
</dbReference>
<reference evidence="10" key="1">
    <citation type="submission" date="2021-03" db="EMBL/GenBank/DDBJ databases">
        <title>Leucobacter chromiisoli sp. nov., isolated from chromium-containing soil of chemical plant.</title>
        <authorList>
            <person name="Xu Z."/>
        </authorList>
    </citation>
    <scope>NUCLEOTIDE SEQUENCE</scope>
    <source>
        <strain evidence="10">S27</strain>
    </source>
</reference>
<evidence type="ECO:0000256" key="3">
    <source>
        <dbReference type="ARBA" id="ARBA00022475"/>
    </source>
</evidence>
<keyword evidence="4" id="KW-0997">Cell inner membrane</keyword>
<keyword evidence="5 8" id="KW-0812">Transmembrane</keyword>
<comment type="similarity">
    <text evidence="8">Belongs to the binding-protein-dependent transport system permease family.</text>
</comment>
<dbReference type="PANTHER" id="PTHR43357:SF4">
    <property type="entry name" value="INNER MEMBRANE ABC TRANSPORTER PERMEASE PROTEIN YDCV"/>
    <property type="match status" value="1"/>
</dbReference>
<dbReference type="EMBL" id="JAGDYM010000004">
    <property type="protein sequence ID" value="MBO1900974.1"/>
    <property type="molecule type" value="Genomic_DNA"/>
</dbReference>
<gene>
    <name evidence="10" type="ORF">J4H92_03300</name>
</gene>
<feature type="transmembrane region" description="Helical" evidence="8">
    <location>
        <begin position="185"/>
        <end position="211"/>
    </location>
</feature>
<keyword evidence="6 8" id="KW-1133">Transmembrane helix</keyword>
<organism evidence="10 11">
    <name type="scientific">Leucobacter weissii</name>
    <dbReference type="NCBI Taxonomy" id="1983706"/>
    <lineage>
        <taxon>Bacteria</taxon>
        <taxon>Bacillati</taxon>
        <taxon>Actinomycetota</taxon>
        <taxon>Actinomycetes</taxon>
        <taxon>Micrococcales</taxon>
        <taxon>Microbacteriaceae</taxon>
        <taxon>Leucobacter</taxon>
    </lineage>
</organism>
<feature type="transmembrane region" description="Helical" evidence="8">
    <location>
        <begin position="65"/>
        <end position="90"/>
    </location>
</feature>
<comment type="caution">
    <text evidence="10">The sequence shown here is derived from an EMBL/GenBank/DDBJ whole genome shotgun (WGS) entry which is preliminary data.</text>
</comment>
<evidence type="ECO:0000256" key="5">
    <source>
        <dbReference type="ARBA" id="ARBA00022692"/>
    </source>
</evidence>
<evidence type="ECO:0000256" key="7">
    <source>
        <dbReference type="ARBA" id="ARBA00023136"/>
    </source>
</evidence>
<protein>
    <submittedName>
        <fullName evidence="10">ABC transporter permease</fullName>
    </submittedName>
</protein>
<dbReference type="GO" id="GO:0005886">
    <property type="term" value="C:plasma membrane"/>
    <property type="evidence" value="ECO:0007669"/>
    <property type="project" value="UniProtKB-SubCell"/>
</dbReference>
<dbReference type="SUPFAM" id="SSF161098">
    <property type="entry name" value="MetI-like"/>
    <property type="match status" value="1"/>
</dbReference>
<evidence type="ECO:0000313" key="10">
    <source>
        <dbReference type="EMBL" id="MBO1900974.1"/>
    </source>
</evidence>
<keyword evidence="2 8" id="KW-0813">Transport</keyword>
<evidence type="ECO:0000256" key="4">
    <source>
        <dbReference type="ARBA" id="ARBA00022519"/>
    </source>
</evidence>
<evidence type="ECO:0000256" key="6">
    <source>
        <dbReference type="ARBA" id="ARBA00022989"/>
    </source>
</evidence>
<keyword evidence="7 8" id="KW-0472">Membrane</keyword>
<evidence type="ECO:0000256" key="8">
    <source>
        <dbReference type="RuleBase" id="RU363032"/>
    </source>
</evidence>
<dbReference type="GO" id="GO:0055085">
    <property type="term" value="P:transmembrane transport"/>
    <property type="evidence" value="ECO:0007669"/>
    <property type="project" value="InterPro"/>
</dbReference>
<feature type="transmembrane region" description="Helical" evidence="8">
    <location>
        <begin position="231"/>
        <end position="251"/>
    </location>
</feature>
<dbReference type="AlphaFoldDB" id="A0A939MHE8"/>
<dbReference type="InterPro" id="IPR035906">
    <property type="entry name" value="MetI-like_sf"/>
</dbReference>
<keyword evidence="3" id="KW-1003">Cell membrane</keyword>
<accession>A0A939MHE8</accession>
<name>A0A939MHE8_9MICO</name>
<feature type="domain" description="ABC transmembrane type-1" evidence="9">
    <location>
        <begin position="65"/>
        <end position="253"/>
    </location>
</feature>
<feature type="transmembrane region" description="Helical" evidence="8">
    <location>
        <begin position="102"/>
        <end position="127"/>
    </location>
</feature>
<evidence type="ECO:0000256" key="2">
    <source>
        <dbReference type="ARBA" id="ARBA00022448"/>
    </source>
</evidence>
<comment type="subcellular location">
    <subcellularLocation>
        <location evidence="1">Cell inner membrane</location>
        <topology evidence="1">Multi-pass membrane protein</topology>
    </subcellularLocation>
    <subcellularLocation>
        <location evidence="8">Cell membrane</location>
        <topology evidence="8">Multi-pass membrane protein</topology>
    </subcellularLocation>
</comment>
<proteinExistence type="inferred from homology"/>
<evidence type="ECO:0000256" key="1">
    <source>
        <dbReference type="ARBA" id="ARBA00004429"/>
    </source>
</evidence>
<dbReference type="PANTHER" id="PTHR43357">
    <property type="entry name" value="INNER MEMBRANE ABC TRANSPORTER PERMEASE PROTEIN YDCV"/>
    <property type="match status" value="1"/>
</dbReference>
<keyword evidence="11" id="KW-1185">Reference proteome</keyword>